<dbReference type="InterPro" id="IPR008250">
    <property type="entry name" value="ATPase_P-typ_transduc_dom_A_sf"/>
</dbReference>
<dbReference type="CDD" id="cd00371">
    <property type="entry name" value="HMA"/>
    <property type="match status" value="1"/>
</dbReference>
<feature type="transmembrane region" description="Helical" evidence="10">
    <location>
        <begin position="85"/>
        <end position="103"/>
    </location>
</feature>
<dbReference type="Pfam" id="PF00122">
    <property type="entry name" value="E1-E2_ATPase"/>
    <property type="match status" value="1"/>
</dbReference>
<organism evidence="12 13">
    <name type="scientific">Candidatus Xianfuyuplasma coldseepsis</name>
    <dbReference type="NCBI Taxonomy" id="2782163"/>
    <lineage>
        <taxon>Bacteria</taxon>
        <taxon>Bacillati</taxon>
        <taxon>Mycoplasmatota</taxon>
        <taxon>Mollicutes</taxon>
        <taxon>Candidatus Izemoplasmatales</taxon>
        <taxon>Candidatus Izemoplasmataceae</taxon>
        <taxon>Candidatus Xianfuyuplasma</taxon>
    </lineage>
</organism>
<dbReference type="GO" id="GO:0046872">
    <property type="term" value="F:metal ion binding"/>
    <property type="evidence" value="ECO:0007669"/>
    <property type="project" value="UniProtKB-KW"/>
</dbReference>
<dbReference type="InterPro" id="IPR051014">
    <property type="entry name" value="Cation_Transport_ATPase_IB"/>
</dbReference>
<dbReference type="SFLD" id="SFLDF00027">
    <property type="entry name" value="p-type_atpase"/>
    <property type="match status" value="1"/>
</dbReference>
<keyword evidence="8 10" id="KW-1133">Transmembrane helix</keyword>
<feature type="domain" description="HTH arsR-type" evidence="11">
    <location>
        <begin position="683"/>
        <end position="772"/>
    </location>
</feature>
<dbReference type="PROSITE" id="PS01229">
    <property type="entry name" value="COF_2"/>
    <property type="match status" value="1"/>
</dbReference>
<dbReference type="InterPro" id="IPR023214">
    <property type="entry name" value="HAD_sf"/>
</dbReference>
<dbReference type="Gene3D" id="3.40.1110.10">
    <property type="entry name" value="Calcium-transporting ATPase, cytoplasmic domain N"/>
    <property type="match status" value="1"/>
</dbReference>
<comment type="similarity">
    <text evidence="2 10">Belongs to the cation transport ATPase (P-type) (TC 3.A.3) family. Type IB subfamily.</text>
</comment>
<evidence type="ECO:0000256" key="4">
    <source>
        <dbReference type="ARBA" id="ARBA00022723"/>
    </source>
</evidence>
<feature type="transmembrane region" description="Helical" evidence="10">
    <location>
        <begin position="628"/>
        <end position="648"/>
    </location>
</feature>
<dbReference type="Pfam" id="PF00702">
    <property type="entry name" value="Hydrolase"/>
    <property type="match status" value="1"/>
</dbReference>
<dbReference type="InterPro" id="IPR018303">
    <property type="entry name" value="ATPase_P-typ_P_site"/>
</dbReference>
<evidence type="ECO:0000259" key="11">
    <source>
        <dbReference type="PROSITE" id="PS50987"/>
    </source>
</evidence>
<dbReference type="PRINTS" id="PR00119">
    <property type="entry name" value="CATATPASE"/>
</dbReference>
<dbReference type="SFLD" id="SFLDS00003">
    <property type="entry name" value="Haloacid_Dehalogenase"/>
    <property type="match status" value="1"/>
</dbReference>
<dbReference type="InterPro" id="IPR023299">
    <property type="entry name" value="ATPase_P-typ_cyto_dom_N"/>
</dbReference>
<dbReference type="SUPFAM" id="SSF81653">
    <property type="entry name" value="Calcium ATPase, transduction domain A"/>
    <property type="match status" value="1"/>
</dbReference>
<dbReference type="InterPro" id="IPR001845">
    <property type="entry name" value="HTH_ArsR_DNA-bd_dom"/>
</dbReference>
<dbReference type="Pfam" id="PF00403">
    <property type="entry name" value="HMA"/>
    <property type="match status" value="1"/>
</dbReference>
<dbReference type="NCBIfam" id="TIGR01512">
    <property type="entry name" value="ATPase-IB2_Cd"/>
    <property type="match status" value="1"/>
</dbReference>
<dbReference type="SUPFAM" id="SSF56784">
    <property type="entry name" value="HAD-like"/>
    <property type="match status" value="1"/>
</dbReference>
<evidence type="ECO:0000256" key="8">
    <source>
        <dbReference type="ARBA" id="ARBA00022989"/>
    </source>
</evidence>
<dbReference type="GO" id="GO:0003700">
    <property type="term" value="F:DNA-binding transcription factor activity"/>
    <property type="evidence" value="ECO:0007669"/>
    <property type="project" value="InterPro"/>
</dbReference>
<dbReference type="AlphaFoldDB" id="A0A7L7KTY5"/>
<name>A0A7L7KTY5_9MOLU</name>
<dbReference type="Proteomes" id="UP000514720">
    <property type="component" value="Chromosome"/>
</dbReference>
<dbReference type="Gene3D" id="3.30.70.100">
    <property type="match status" value="1"/>
</dbReference>
<comment type="subcellular location">
    <subcellularLocation>
        <location evidence="10">Cell membrane</location>
    </subcellularLocation>
    <subcellularLocation>
        <location evidence="1">Membrane</location>
        <topology evidence="1">Multi-pass membrane protein</topology>
    </subcellularLocation>
</comment>
<dbReference type="PANTHER" id="PTHR48085:SF5">
    <property type="entry name" value="CADMIUM_ZINC-TRANSPORTING ATPASE HMA4-RELATED"/>
    <property type="match status" value="1"/>
</dbReference>
<dbReference type="SUPFAM" id="SSF46785">
    <property type="entry name" value="Winged helix' DNA-binding domain"/>
    <property type="match status" value="1"/>
</dbReference>
<dbReference type="InterPro" id="IPR036163">
    <property type="entry name" value="HMA_dom_sf"/>
</dbReference>
<dbReference type="GO" id="GO:0005524">
    <property type="term" value="F:ATP binding"/>
    <property type="evidence" value="ECO:0007669"/>
    <property type="project" value="UniProtKB-UniRule"/>
</dbReference>
<sequence length="772" mass="85437">MIKKIIMENLMCTSCTSKIETELKSLSYIDNASFNFNTQTMLLDVTDKYNENEALIEIKKIVDSIETGVDTHLPNSESTKMKKRIIINAFLLGIVITSTAFLFENKMNINISIALRWIGYILISKNILIKTFKGLYRKDFFNENTLMIVATVVAMLLGEFNEAVLVVLFYTFGEFLQNRAVKKSRGEIKGLVDLKIEYANVLINGETIIKTPEEISIDDVLLVKNGEKIPVDGIVIDGNTSINTSALTGESKLTIVNKGDEILSGNINVGSVIKVKATKMYKDSTVAKIIDLIENSTNNKATPENFITKFAKIYTPTVAVLALLMFTIPTLINPSGMEVYLYRAAIFLVISCPCALVLSIPLTYFSGIGASARNGILFKGSTYLDMLANIDNIAIDKTGTLTKGNFTVSSYSNDETLKLAASIEAFSNHPIASSIVEYYKGPLYEVKDVKEISGKGISGIIEGKIVLVGNRQLMNENDIIYTNLNEDTTSVLVAIENEFVGQVVIEDEIHETAKVAIDSLKGIDITMLTGDNKYIASKIANELGINFKSGLLPEQKIEEYNNIQSDQYKMFVGDGINDAPLLKNADIGVAMGQGSEIAIDVADIIIMNNDLTKIPLARKISLKTKRIVYQNIALTIGLKFFVVSLAAFGLSSMLAAIFADVGVSLIAVINSLRIIYSKEFNNKSNQKTNHSNRIFELCSDIVIYSILDFLSSGEKSADNLYNQIKVKTSRIENRIKLLKEEKLISEKKIDGVTYYYLIDKSIFEMLKFSTVN</sequence>
<evidence type="ECO:0000256" key="7">
    <source>
        <dbReference type="ARBA" id="ARBA00022967"/>
    </source>
</evidence>
<dbReference type="GO" id="GO:0015086">
    <property type="term" value="F:cadmium ion transmembrane transporter activity"/>
    <property type="evidence" value="ECO:0007669"/>
    <property type="project" value="TreeGrafter"/>
</dbReference>
<dbReference type="InterPro" id="IPR036388">
    <property type="entry name" value="WH-like_DNA-bd_sf"/>
</dbReference>
<dbReference type="InterPro" id="IPR036390">
    <property type="entry name" value="WH_DNA-bd_sf"/>
</dbReference>
<evidence type="ECO:0000313" key="12">
    <source>
        <dbReference type="EMBL" id="QMS85238.1"/>
    </source>
</evidence>
<dbReference type="GO" id="GO:0016887">
    <property type="term" value="F:ATP hydrolysis activity"/>
    <property type="evidence" value="ECO:0007669"/>
    <property type="project" value="InterPro"/>
</dbReference>
<accession>A0A7L7KTY5</accession>
<keyword evidence="5 10" id="KW-0547">Nucleotide-binding</keyword>
<dbReference type="SUPFAM" id="SSF81665">
    <property type="entry name" value="Calcium ATPase, transmembrane domain M"/>
    <property type="match status" value="1"/>
</dbReference>
<dbReference type="InterPro" id="IPR023298">
    <property type="entry name" value="ATPase_P-typ_TM_dom_sf"/>
</dbReference>
<dbReference type="NCBIfam" id="TIGR01494">
    <property type="entry name" value="ATPase_P-type"/>
    <property type="match status" value="1"/>
</dbReference>
<dbReference type="InterPro" id="IPR027256">
    <property type="entry name" value="P-typ_ATPase_IB"/>
</dbReference>
<dbReference type="InterPro" id="IPR001757">
    <property type="entry name" value="P_typ_ATPase"/>
</dbReference>
<evidence type="ECO:0000256" key="1">
    <source>
        <dbReference type="ARBA" id="ARBA00004141"/>
    </source>
</evidence>
<dbReference type="GO" id="GO:0005886">
    <property type="term" value="C:plasma membrane"/>
    <property type="evidence" value="ECO:0007669"/>
    <property type="project" value="UniProtKB-SubCell"/>
</dbReference>
<dbReference type="NCBIfam" id="TIGR01525">
    <property type="entry name" value="ATPase-IB_hvy"/>
    <property type="match status" value="1"/>
</dbReference>
<evidence type="ECO:0000256" key="10">
    <source>
        <dbReference type="RuleBase" id="RU362081"/>
    </source>
</evidence>
<dbReference type="RefSeq" id="WP_258877020.1">
    <property type="nucleotide sequence ID" value="NZ_CP048914.1"/>
</dbReference>
<dbReference type="PROSITE" id="PS00154">
    <property type="entry name" value="ATPASE_E1_E2"/>
    <property type="match status" value="1"/>
</dbReference>
<dbReference type="InterPro" id="IPR044492">
    <property type="entry name" value="P_typ_ATPase_HD_dom"/>
</dbReference>
<dbReference type="PROSITE" id="PS50987">
    <property type="entry name" value="HTH_ARSR_2"/>
    <property type="match status" value="1"/>
</dbReference>
<evidence type="ECO:0000256" key="6">
    <source>
        <dbReference type="ARBA" id="ARBA00022840"/>
    </source>
</evidence>
<dbReference type="PANTHER" id="PTHR48085">
    <property type="entry name" value="CADMIUM/ZINC-TRANSPORTING ATPASE HMA2-RELATED"/>
    <property type="match status" value="1"/>
</dbReference>
<dbReference type="GO" id="GO:0019829">
    <property type="term" value="F:ATPase-coupled monoatomic cation transmembrane transporter activity"/>
    <property type="evidence" value="ECO:0007669"/>
    <property type="project" value="InterPro"/>
</dbReference>
<feature type="transmembrane region" description="Helical" evidence="10">
    <location>
        <begin position="313"/>
        <end position="332"/>
    </location>
</feature>
<protein>
    <submittedName>
        <fullName evidence="12">Cadmium-translocating P-type ATPase</fullName>
    </submittedName>
</protein>
<dbReference type="InterPro" id="IPR006121">
    <property type="entry name" value="HMA_dom"/>
</dbReference>
<keyword evidence="7" id="KW-1278">Translocase</keyword>
<feature type="transmembrane region" description="Helical" evidence="10">
    <location>
        <begin position="344"/>
        <end position="365"/>
    </location>
</feature>
<dbReference type="EMBL" id="CP048914">
    <property type="protein sequence ID" value="QMS85238.1"/>
    <property type="molecule type" value="Genomic_DNA"/>
</dbReference>
<feature type="transmembrane region" description="Helical" evidence="10">
    <location>
        <begin position="654"/>
        <end position="676"/>
    </location>
</feature>
<keyword evidence="3 10" id="KW-0812">Transmembrane</keyword>
<evidence type="ECO:0000256" key="9">
    <source>
        <dbReference type="ARBA" id="ARBA00023136"/>
    </source>
</evidence>
<dbReference type="Gene3D" id="3.40.50.1000">
    <property type="entry name" value="HAD superfamily/HAD-like"/>
    <property type="match status" value="1"/>
</dbReference>
<keyword evidence="6 10" id="KW-0067">ATP-binding</keyword>
<evidence type="ECO:0000256" key="2">
    <source>
        <dbReference type="ARBA" id="ARBA00006024"/>
    </source>
</evidence>
<reference evidence="12 13" key="1">
    <citation type="submission" date="2020-02" db="EMBL/GenBank/DDBJ databases">
        <authorList>
            <person name="Zheng R.K."/>
            <person name="Sun C.M."/>
        </authorList>
    </citation>
    <scope>NUCLEOTIDE SEQUENCE [LARGE SCALE GENOMIC DNA]</scope>
    <source>
        <strain evidence="13">zrk13</strain>
    </source>
</reference>
<dbReference type="Gene3D" id="2.70.150.10">
    <property type="entry name" value="Calcium-transporting ATPase, cytoplasmic transduction domain A"/>
    <property type="match status" value="1"/>
</dbReference>
<evidence type="ECO:0000313" key="13">
    <source>
        <dbReference type="Proteomes" id="UP000514720"/>
    </source>
</evidence>
<dbReference type="InterPro" id="IPR036412">
    <property type="entry name" value="HAD-like_sf"/>
</dbReference>
<evidence type="ECO:0000256" key="5">
    <source>
        <dbReference type="ARBA" id="ARBA00022741"/>
    </source>
</evidence>
<keyword evidence="10" id="KW-1003">Cell membrane</keyword>
<evidence type="ECO:0000256" key="3">
    <source>
        <dbReference type="ARBA" id="ARBA00022692"/>
    </source>
</evidence>
<dbReference type="Gene3D" id="1.10.10.10">
    <property type="entry name" value="Winged helix-like DNA-binding domain superfamily/Winged helix DNA-binding domain"/>
    <property type="match status" value="1"/>
</dbReference>
<keyword evidence="4 10" id="KW-0479">Metal-binding</keyword>
<dbReference type="PRINTS" id="PR00941">
    <property type="entry name" value="CDATPASE"/>
</dbReference>
<proteinExistence type="inferred from homology"/>
<keyword evidence="9 10" id="KW-0472">Membrane</keyword>
<gene>
    <name evidence="12" type="primary">cadA</name>
    <name evidence="12" type="ORF">G4Z02_05575</name>
</gene>
<dbReference type="SFLD" id="SFLDG00002">
    <property type="entry name" value="C1.7:_P-type_atpase_like"/>
    <property type="match status" value="1"/>
</dbReference>
<keyword evidence="13" id="KW-1185">Reference proteome</keyword>
<dbReference type="InterPro" id="IPR059000">
    <property type="entry name" value="ATPase_P-type_domA"/>
</dbReference>
<dbReference type="KEGG" id="xcl:G4Z02_05575"/>
<dbReference type="SUPFAM" id="SSF55008">
    <property type="entry name" value="HMA, heavy metal-associated domain"/>
    <property type="match status" value="1"/>
</dbReference>